<reference evidence="2" key="1">
    <citation type="submission" date="2023-01" db="EMBL/GenBank/DDBJ databases">
        <title>Genome assembly of the deep-sea coral Lophelia pertusa.</title>
        <authorList>
            <person name="Herrera S."/>
            <person name="Cordes E."/>
        </authorList>
    </citation>
    <scope>NUCLEOTIDE SEQUENCE</scope>
    <source>
        <strain evidence="2">USNM1676648</strain>
        <tissue evidence="2">Polyp</tissue>
    </source>
</reference>
<dbReference type="EMBL" id="MU827893">
    <property type="protein sequence ID" value="KAJ7315449.1"/>
    <property type="molecule type" value="Genomic_DNA"/>
</dbReference>
<comment type="caution">
    <text evidence="2">The sequence shown here is derived from an EMBL/GenBank/DDBJ whole genome shotgun (WGS) entry which is preliminary data.</text>
</comment>
<gene>
    <name evidence="2" type="ORF">OS493_038731</name>
</gene>
<sequence length="194" mass="21541">MMTFMCILLILGLVHGDENVEFDASESTIFSASIDCPSRFKTTDKLQCKFHLKNNDQVDYSVLKWRTPLEQLTSDCLTVTCKGKKIQYDGIYMKRRMTPGPDQFLSIGAGQTVSSTFDVSDAYDMTKAGAYSIAADLYLEYAVGSVKGMNVPGKPGIQKKITHLSSPAVRFQVARRGSFKRTLGQRARSLEGEN</sequence>
<protein>
    <submittedName>
        <fullName evidence="2">Uncharacterized protein</fullName>
    </submittedName>
</protein>
<organism evidence="2 3">
    <name type="scientific">Desmophyllum pertusum</name>
    <dbReference type="NCBI Taxonomy" id="174260"/>
    <lineage>
        <taxon>Eukaryota</taxon>
        <taxon>Metazoa</taxon>
        <taxon>Cnidaria</taxon>
        <taxon>Anthozoa</taxon>
        <taxon>Hexacorallia</taxon>
        <taxon>Scleractinia</taxon>
        <taxon>Caryophylliina</taxon>
        <taxon>Caryophylliidae</taxon>
        <taxon>Desmophyllum</taxon>
    </lineage>
</organism>
<evidence type="ECO:0000313" key="2">
    <source>
        <dbReference type="EMBL" id="KAJ7315449.1"/>
    </source>
</evidence>
<feature type="chain" id="PRO_5040856105" evidence="1">
    <location>
        <begin position="17"/>
        <end position="194"/>
    </location>
</feature>
<dbReference type="Proteomes" id="UP001163046">
    <property type="component" value="Unassembled WGS sequence"/>
</dbReference>
<evidence type="ECO:0000313" key="3">
    <source>
        <dbReference type="Proteomes" id="UP001163046"/>
    </source>
</evidence>
<feature type="signal peptide" evidence="1">
    <location>
        <begin position="1"/>
        <end position="16"/>
    </location>
</feature>
<proteinExistence type="predicted"/>
<dbReference type="OrthoDB" id="5976123at2759"/>
<accession>A0A9W9Y752</accession>
<name>A0A9W9Y752_9CNID</name>
<keyword evidence="1" id="KW-0732">Signal</keyword>
<dbReference type="AlphaFoldDB" id="A0A9W9Y752"/>
<keyword evidence="3" id="KW-1185">Reference proteome</keyword>
<dbReference type="Gene3D" id="2.60.40.2970">
    <property type="match status" value="1"/>
</dbReference>
<evidence type="ECO:0000256" key="1">
    <source>
        <dbReference type="SAM" id="SignalP"/>
    </source>
</evidence>